<sequence length="1301" mass="146016">MVKVKDLNYPPYEARNPERWRLPNTITKSICLLAGREASTALRIALGGHVAANAAHEATYYEPFTYWDWHGVAPDDTYAREYKRQRMWEHHGGFEVNGLAHGYPTPRERWEAFKKNVEMDRRWVKKIAVAHWMDIHDLDWILTELNELKGLDLSDAPTSKAGVQHPWAYLIKPVADWDSLSPPLSIITWLGVPDCRNSINKFALDLIQVLLQRCTSLRTLSIRGRQSEGKPVNAHDYVCKLPYMIATHVPKSVTTLELRLPFPHLDRLANVLRDSKSSINCIGIDFGAWVQEYPKNPVATNELRKYAIKEAAILAAQKARFEAYEKVHTEILGAGKTWILDQSQFGQGLEQDYLEHAKHAFEHDFYAQESGSVSVSLDWALQPGGSRCGLEKASHHKDLFHYVEFTDDSTLPAMLSGLHQFGRAHKDIELFTLKPEWQEKSMDPVHPFALVQAGAPSDATSMSKVYQWLNSTFKWRPIFDWDSFPGPTPKGSHEALLQRWNLDPKLKPEQLLDTILTQFSLLNDTNIPIHILLGRRHPDKPSLYWVTPTSPPSTMERYLRTSFEFNLKPIAPLISTLSIIYDLRSPISTSTTPSLSTVTCPRPICPWHKTCPFPIHSTWPTSSLTSSYAKQKMANSKPIKMADPSLPDLAPNTAYLPPTGHLSQYPEHEETLSIARRNSAFAREAIAWQRFWAEYASRLTGLETLNVRMPKAFDRTGSIKLAGLLDGEKGWAMRAWADECALAPGWSVRNGVLVGDEEEDGGGGEFVRRCWVRRDEDVERKKDEMKEEKVGKKRRGKRGALKREIDFVDEPWGSDGFGDTDMDMDVFRGPYAGEAVMDFDEAPGHDMDYDYPYALERGEESIDDPALSEADLTIDDIAEKDKEELQMAVDRAVEAADIVERLEASNTSAPKTVTELEKRLGTVYGKRVRRVARHVWQERMKEYLREMEAADSNVLRATRAGLQARLAHFRPEDIFVEDDEMKNGIGLVKQERNFAAEELERGPEKGPQDIVVNEMQELDELNSLFNSDVDHPGERPDNTDDEDGNFYGRTPPATYVEPVDVVDPTPPHSETLMTPNLDDILSTLQTHGGALTHPHPLQAVLQSIEVSETQSAVTQPGSTTVEKTTSTQIKTENSLTSNIPGIGVGQASHPGQVQDLPKGKLYSSPLPKRKAEIEPGSSPKLGEAAGEKKRSAASEDRVEETKKVTSGRSLAPHREPDVPPTKKSKLVKEVGEKQGKEPSASRERVEKPINLAKEPVAPLERRTPPPKKTPKQTPSKTPSPPIPTRKSNPSTQKGAQTSPSP</sequence>
<protein>
    <submittedName>
        <fullName evidence="3">Uncharacterized protein</fullName>
    </submittedName>
</protein>
<feature type="coiled-coil region" evidence="1">
    <location>
        <begin position="933"/>
        <end position="960"/>
    </location>
</feature>
<gene>
    <name evidence="3" type="ORF">JI435_128320</name>
</gene>
<accession>A0A7U2FF53</accession>
<feature type="compositionally biased region" description="Polar residues" evidence="2">
    <location>
        <begin position="1288"/>
        <end position="1301"/>
    </location>
</feature>
<name>A0A7U2FF53_PHANO</name>
<feature type="region of interest" description="Disordered" evidence="2">
    <location>
        <begin position="1025"/>
        <end position="1059"/>
    </location>
</feature>
<proteinExistence type="predicted"/>
<feature type="compositionally biased region" description="Basic and acidic residues" evidence="2">
    <location>
        <begin position="1185"/>
        <end position="1203"/>
    </location>
</feature>
<dbReference type="Proteomes" id="UP000663193">
    <property type="component" value="Chromosome 16"/>
</dbReference>
<keyword evidence="1" id="KW-0175">Coiled coil</keyword>
<dbReference type="OrthoDB" id="3944206at2759"/>
<dbReference type="VEuPathDB" id="FungiDB:JI435_128320"/>
<evidence type="ECO:0000313" key="3">
    <source>
        <dbReference type="EMBL" id="QRD04094.1"/>
    </source>
</evidence>
<feature type="region of interest" description="Disordered" evidence="2">
    <location>
        <begin position="1110"/>
        <end position="1301"/>
    </location>
</feature>
<reference evidence="4" key="1">
    <citation type="journal article" date="2021" name="BMC Genomics">
        <title>Chromosome-level genome assembly and manually-curated proteome of model necrotroph Parastagonospora nodorum Sn15 reveals a genome-wide trove of candidate effector homologs, and redundancy of virulence-related functions within an accessory chromosome.</title>
        <authorList>
            <person name="Bertazzoni S."/>
            <person name="Jones D.A.B."/>
            <person name="Phan H.T."/>
            <person name="Tan K.-C."/>
            <person name="Hane J.K."/>
        </authorList>
    </citation>
    <scope>NUCLEOTIDE SEQUENCE [LARGE SCALE GENOMIC DNA]</scope>
    <source>
        <strain evidence="4">SN15 / ATCC MYA-4574 / FGSC 10173)</strain>
    </source>
</reference>
<feature type="compositionally biased region" description="Basic and acidic residues" evidence="2">
    <location>
        <begin position="1226"/>
        <end position="1247"/>
    </location>
</feature>
<evidence type="ECO:0000313" key="4">
    <source>
        <dbReference type="Proteomes" id="UP000663193"/>
    </source>
</evidence>
<organism evidence="3 4">
    <name type="scientific">Phaeosphaeria nodorum (strain SN15 / ATCC MYA-4574 / FGSC 10173)</name>
    <name type="common">Glume blotch fungus</name>
    <name type="synonym">Parastagonospora nodorum</name>
    <dbReference type="NCBI Taxonomy" id="321614"/>
    <lineage>
        <taxon>Eukaryota</taxon>
        <taxon>Fungi</taxon>
        <taxon>Dikarya</taxon>
        <taxon>Ascomycota</taxon>
        <taxon>Pezizomycotina</taxon>
        <taxon>Dothideomycetes</taxon>
        <taxon>Pleosporomycetidae</taxon>
        <taxon>Pleosporales</taxon>
        <taxon>Pleosporineae</taxon>
        <taxon>Phaeosphaeriaceae</taxon>
        <taxon>Parastagonospora</taxon>
    </lineage>
</organism>
<keyword evidence="4" id="KW-1185">Reference proteome</keyword>
<feature type="compositionally biased region" description="Polar residues" evidence="2">
    <location>
        <begin position="1110"/>
        <end position="1139"/>
    </location>
</feature>
<evidence type="ECO:0000256" key="1">
    <source>
        <dbReference type="SAM" id="Coils"/>
    </source>
</evidence>
<dbReference type="EMBL" id="CP069038">
    <property type="protein sequence ID" value="QRD04094.1"/>
    <property type="molecule type" value="Genomic_DNA"/>
</dbReference>
<evidence type="ECO:0000256" key="2">
    <source>
        <dbReference type="SAM" id="MobiDB-lite"/>
    </source>
</evidence>
<feature type="compositionally biased region" description="Basic and acidic residues" evidence="2">
    <location>
        <begin position="1028"/>
        <end position="1038"/>
    </location>
</feature>